<proteinExistence type="predicted"/>
<dbReference type="EMBL" id="CAJPVJ010001011">
    <property type="protein sequence ID" value="CAG2163887.1"/>
    <property type="molecule type" value="Genomic_DNA"/>
</dbReference>
<name>A0A7R9LIE3_9ACAR</name>
<sequence>RSTAFSDTSWESSDRSESEGCCQHKCFNKSTCLHICCKKGLNTDTAHSKQVTKNKRQQNAGEKTDNSAKKAKQCKPNSNLDNWLKTAQSKNASDSGNSGQQTAPNTSNTSNAMTKSQYFTDNKYADIESEDIEDTNSTFNDSFDDLMCNLEDSIDVKPKVESMDKPVDMEFDRQLDAMFSCTEDFQDFSEAIEVKCEPIEPSSGGERTDFLMSQWSLFIPNIDLKGKTFLRHN</sequence>
<reference evidence="2" key="1">
    <citation type="submission" date="2020-11" db="EMBL/GenBank/DDBJ databases">
        <authorList>
            <person name="Tran Van P."/>
        </authorList>
    </citation>
    <scope>NUCLEOTIDE SEQUENCE</scope>
</reference>
<evidence type="ECO:0000313" key="2">
    <source>
        <dbReference type="EMBL" id="CAD7642159.1"/>
    </source>
</evidence>
<feature type="region of interest" description="Disordered" evidence="1">
    <location>
        <begin position="47"/>
        <end position="115"/>
    </location>
</feature>
<protein>
    <submittedName>
        <fullName evidence="2">Uncharacterized protein</fullName>
    </submittedName>
</protein>
<dbReference type="EMBL" id="OC915836">
    <property type="protein sequence ID" value="CAD7642159.1"/>
    <property type="molecule type" value="Genomic_DNA"/>
</dbReference>
<accession>A0A7R9LIE3</accession>
<evidence type="ECO:0000313" key="3">
    <source>
        <dbReference type="Proteomes" id="UP000728032"/>
    </source>
</evidence>
<feature type="non-terminal residue" evidence="2">
    <location>
        <position position="1"/>
    </location>
</feature>
<feature type="non-terminal residue" evidence="2">
    <location>
        <position position="233"/>
    </location>
</feature>
<feature type="compositionally biased region" description="Polar residues" evidence="1">
    <location>
        <begin position="75"/>
        <end position="115"/>
    </location>
</feature>
<evidence type="ECO:0000256" key="1">
    <source>
        <dbReference type="SAM" id="MobiDB-lite"/>
    </source>
</evidence>
<dbReference type="AlphaFoldDB" id="A0A7R9LIE3"/>
<keyword evidence="3" id="KW-1185">Reference proteome</keyword>
<dbReference type="Proteomes" id="UP000728032">
    <property type="component" value="Unassembled WGS sequence"/>
</dbReference>
<organism evidence="2">
    <name type="scientific">Oppiella nova</name>
    <dbReference type="NCBI Taxonomy" id="334625"/>
    <lineage>
        <taxon>Eukaryota</taxon>
        <taxon>Metazoa</taxon>
        <taxon>Ecdysozoa</taxon>
        <taxon>Arthropoda</taxon>
        <taxon>Chelicerata</taxon>
        <taxon>Arachnida</taxon>
        <taxon>Acari</taxon>
        <taxon>Acariformes</taxon>
        <taxon>Sarcoptiformes</taxon>
        <taxon>Oribatida</taxon>
        <taxon>Brachypylina</taxon>
        <taxon>Oppioidea</taxon>
        <taxon>Oppiidae</taxon>
        <taxon>Oppiella</taxon>
    </lineage>
</organism>
<gene>
    <name evidence="2" type="ORF">ONB1V03_LOCUS3448</name>
</gene>
<feature type="region of interest" description="Disordered" evidence="1">
    <location>
        <begin position="1"/>
        <end position="20"/>
    </location>
</feature>
<feature type="compositionally biased region" description="Polar residues" evidence="1">
    <location>
        <begin position="1"/>
        <end position="11"/>
    </location>
</feature>